<gene>
    <name evidence="1" type="ORF">MSPICULIGERA_LOCUS13454</name>
</gene>
<organism evidence="1 2">
    <name type="scientific">Mesorhabditis spiculigera</name>
    <dbReference type="NCBI Taxonomy" id="96644"/>
    <lineage>
        <taxon>Eukaryota</taxon>
        <taxon>Metazoa</taxon>
        <taxon>Ecdysozoa</taxon>
        <taxon>Nematoda</taxon>
        <taxon>Chromadorea</taxon>
        <taxon>Rhabditida</taxon>
        <taxon>Rhabditina</taxon>
        <taxon>Rhabditomorpha</taxon>
        <taxon>Rhabditoidea</taxon>
        <taxon>Rhabditidae</taxon>
        <taxon>Mesorhabditinae</taxon>
        <taxon>Mesorhabditis</taxon>
    </lineage>
</organism>
<dbReference type="EMBL" id="CATQJA010002636">
    <property type="protein sequence ID" value="CAJ0575138.1"/>
    <property type="molecule type" value="Genomic_DNA"/>
</dbReference>
<dbReference type="Proteomes" id="UP001177023">
    <property type="component" value="Unassembled WGS sequence"/>
</dbReference>
<reference evidence="1" key="1">
    <citation type="submission" date="2023-06" db="EMBL/GenBank/DDBJ databases">
        <authorList>
            <person name="Delattre M."/>
        </authorList>
    </citation>
    <scope>NUCLEOTIDE SEQUENCE</scope>
    <source>
        <strain evidence="1">AF72</strain>
    </source>
</reference>
<evidence type="ECO:0000313" key="2">
    <source>
        <dbReference type="Proteomes" id="UP001177023"/>
    </source>
</evidence>
<evidence type="ECO:0000313" key="1">
    <source>
        <dbReference type="EMBL" id="CAJ0575138.1"/>
    </source>
</evidence>
<dbReference type="AlphaFoldDB" id="A0AA36CVA8"/>
<accession>A0AA36CVA8</accession>
<comment type="caution">
    <text evidence="1">The sequence shown here is derived from an EMBL/GenBank/DDBJ whole genome shotgun (WGS) entry which is preliminary data.</text>
</comment>
<keyword evidence="2" id="KW-1185">Reference proteome</keyword>
<sequence length="87" mass="10049">MTSNNSHCHQFFVGYCFCGAHGPLDADYGALACDRCKKSFYNVHRAVERTGRRCGPRCAQNSRMCSYHNLLRYTQIGMRPNWKLQNK</sequence>
<protein>
    <submittedName>
        <fullName evidence="1">Uncharacterized protein</fullName>
    </submittedName>
</protein>
<name>A0AA36CVA8_9BILA</name>
<feature type="non-terminal residue" evidence="1">
    <location>
        <position position="87"/>
    </location>
</feature>
<proteinExistence type="predicted"/>